<feature type="signal peptide" evidence="1">
    <location>
        <begin position="1"/>
        <end position="31"/>
    </location>
</feature>
<organism evidence="2">
    <name type="scientific">Pseudo-nitzschia australis</name>
    <dbReference type="NCBI Taxonomy" id="44445"/>
    <lineage>
        <taxon>Eukaryota</taxon>
        <taxon>Sar</taxon>
        <taxon>Stramenopiles</taxon>
        <taxon>Ochrophyta</taxon>
        <taxon>Bacillariophyta</taxon>
        <taxon>Bacillariophyceae</taxon>
        <taxon>Bacillariophycidae</taxon>
        <taxon>Bacillariales</taxon>
        <taxon>Bacillariaceae</taxon>
        <taxon>Pseudo-nitzschia</taxon>
    </lineage>
</organism>
<feature type="chain" id="PRO_5031154174" description="Peptidase A1 domain-containing protein" evidence="1">
    <location>
        <begin position="32"/>
        <end position="518"/>
    </location>
</feature>
<dbReference type="AlphaFoldDB" id="A0A7S4ADL4"/>
<dbReference type="EMBL" id="HBIX01005700">
    <property type="protein sequence ID" value="CAE0711787.1"/>
    <property type="molecule type" value="Transcribed_RNA"/>
</dbReference>
<evidence type="ECO:0008006" key="3">
    <source>
        <dbReference type="Google" id="ProtNLM"/>
    </source>
</evidence>
<sequence>MALTTTSIKMPLISLSLLVLQLLQPWRRTFSFSTPLALISRTASTSILTTKVHRFLYDQSRGRAVNPPSTNCVETNADETNFYPEQTKQNRATDAASSSINPSNTIINRRGMIATVGSTTALSTLVAMIDTPSLATATTANDVDDIPPVEECQPMVQVVPLEFVPTLGAYVVRYTLFGEEFAAVVDTGSPFLTVPSYCKPFRNQKMRWGCYRPELTQDSGYANTIEGFDNNYGLVVWRKADFSFPEHGAGDDKRKTILPEEQAWAVAGAAKDENQNKDTVVPKSVPVVFGVLGKDLLNGSGGVFFGLIKETDRWIRPSFLGQMGYTSFCVDLRHDSSANKSPKLVLSKRPLIGGEPQLSISSSSNSNDVDGDGNDDYIPLVRDLKKRYGAPVVHYTARASQFVVNGLPLLIDQRKRPLYVIFDTGVSGMVVSQDLFDGRYLQARKNREKSLWGRVEVTFRTDSGREVVLSADQPITTPLGKAAPWKGFRGNLVVVGLAFLDGLSMSVDIDDGKIRFVD</sequence>
<proteinExistence type="predicted"/>
<evidence type="ECO:0000256" key="1">
    <source>
        <dbReference type="SAM" id="SignalP"/>
    </source>
</evidence>
<reference evidence="2" key="1">
    <citation type="submission" date="2021-01" db="EMBL/GenBank/DDBJ databases">
        <authorList>
            <person name="Corre E."/>
            <person name="Pelletier E."/>
            <person name="Niang G."/>
            <person name="Scheremetjew M."/>
            <person name="Finn R."/>
            <person name="Kale V."/>
            <person name="Holt S."/>
            <person name="Cochrane G."/>
            <person name="Meng A."/>
            <person name="Brown T."/>
            <person name="Cohen L."/>
        </authorList>
    </citation>
    <scope>NUCLEOTIDE SEQUENCE</scope>
    <source>
        <strain evidence="2">10249 10 AB</strain>
    </source>
</reference>
<accession>A0A7S4ADL4</accession>
<dbReference type="SUPFAM" id="SSF50630">
    <property type="entry name" value="Acid proteases"/>
    <property type="match status" value="1"/>
</dbReference>
<evidence type="ECO:0000313" key="2">
    <source>
        <dbReference type="EMBL" id="CAE0711787.1"/>
    </source>
</evidence>
<keyword evidence="1" id="KW-0732">Signal</keyword>
<dbReference type="InterPro" id="IPR021109">
    <property type="entry name" value="Peptidase_aspartic_dom_sf"/>
</dbReference>
<protein>
    <recommendedName>
        <fullName evidence="3">Peptidase A1 domain-containing protein</fullName>
    </recommendedName>
</protein>
<name>A0A7S4ADL4_9STRA</name>
<gene>
    <name evidence="2" type="ORF">PAUS00366_LOCUS4539</name>
</gene>